<keyword evidence="1" id="KW-1003">Cell membrane</keyword>
<organism evidence="7 8">
    <name type="scientific">Nonomuraea glycinis</name>
    <dbReference type="NCBI Taxonomy" id="2047744"/>
    <lineage>
        <taxon>Bacteria</taxon>
        <taxon>Bacillati</taxon>
        <taxon>Actinomycetota</taxon>
        <taxon>Actinomycetes</taxon>
        <taxon>Streptosporangiales</taxon>
        <taxon>Streptosporangiaceae</taxon>
        <taxon>Nonomuraea</taxon>
    </lineage>
</organism>
<evidence type="ECO:0000313" key="8">
    <source>
        <dbReference type="Proteomes" id="UP000660745"/>
    </source>
</evidence>
<evidence type="ECO:0000256" key="1">
    <source>
        <dbReference type="ARBA" id="ARBA00022475"/>
    </source>
</evidence>
<reference evidence="7" key="2">
    <citation type="submission" date="2020-09" db="EMBL/GenBank/DDBJ databases">
        <authorList>
            <person name="Sun Q."/>
            <person name="Zhou Y."/>
        </authorList>
    </citation>
    <scope>NUCLEOTIDE SEQUENCE</scope>
    <source>
        <strain evidence="7">CGMCC 4.7430</strain>
    </source>
</reference>
<evidence type="ECO:0000313" key="7">
    <source>
        <dbReference type="EMBL" id="GGP13871.1"/>
    </source>
</evidence>
<keyword evidence="5" id="KW-0449">Lipoprotein</keyword>
<dbReference type="PANTHER" id="PTHR43649">
    <property type="entry name" value="ARABINOSE-BINDING PROTEIN-RELATED"/>
    <property type="match status" value="1"/>
</dbReference>
<dbReference type="RefSeq" id="WP_189142799.1">
    <property type="nucleotide sequence ID" value="NZ_BMNK01000015.1"/>
</dbReference>
<feature type="chain" id="PRO_5038365171" evidence="6">
    <location>
        <begin position="23"/>
        <end position="427"/>
    </location>
</feature>
<keyword evidence="2 6" id="KW-0732">Signal</keyword>
<protein>
    <submittedName>
        <fullName evidence="7">Sugar ABC transporter substrate-binding protein</fullName>
    </submittedName>
</protein>
<sequence length="427" mass="45958">MTRSALAAGALALSLFTTGCVAGTSTQSAAAPADDQPFEGQVEFWTINLKKNYSDYITGLIGQYQKEHPKVTIKWVDVPGAESATKLLAAVASGEVPDAVNVTSVELGRFVPSLEPLDAYFGQAELADFQPNLVDPLRLDGKLYAVPWYNGGAPVAMYRKSVVSKAGFDDKAPPTSFAEALALADKVYDKTKINGTNSIADHTTLRYHGVPLLSEDKKKAAFNTPEALAVLETYKKSYDKHGIAPGAISKDVRNMPQTLENGQLAFIPSANAAQLLNVQKNAPDVYEDLVVTEPVKMSSGNYLLLAQQAFAIPKASAHKKAAAEFIKFFTNGVNQLAFCKIVPIYPSTVSSTKDPFFTEAAGDDPMAVARQVIVKGLPKLEYSPLGTNKDAELAEYLNEEVRAFLQGSKSAEEALDAAEKRWNDALA</sequence>
<dbReference type="AlphaFoldDB" id="A0A918E9D9"/>
<proteinExistence type="predicted"/>
<dbReference type="PANTHER" id="PTHR43649:SF33">
    <property type="entry name" value="POLYGALACTURONAN_RHAMNOGALACTURONAN-BINDING PROTEIN YTCQ"/>
    <property type="match status" value="1"/>
</dbReference>
<dbReference type="EMBL" id="BMNK01000015">
    <property type="protein sequence ID" value="GGP13871.1"/>
    <property type="molecule type" value="Genomic_DNA"/>
</dbReference>
<evidence type="ECO:0000256" key="6">
    <source>
        <dbReference type="SAM" id="SignalP"/>
    </source>
</evidence>
<feature type="signal peptide" evidence="6">
    <location>
        <begin position="1"/>
        <end position="22"/>
    </location>
</feature>
<reference evidence="7" key="1">
    <citation type="journal article" date="2014" name="Int. J. Syst. Evol. Microbiol.">
        <title>Complete genome sequence of Corynebacterium casei LMG S-19264T (=DSM 44701T), isolated from a smear-ripened cheese.</title>
        <authorList>
            <consortium name="US DOE Joint Genome Institute (JGI-PGF)"/>
            <person name="Walter F."/>
            <person name="Albersmeier A."/>
            <person name="Kalinowski J."/>
            <person name="Ruckert C."/>
        </authorList>
    </citation>
    <scope>NUCLEOTIDE SEQUENCE</scope>
    <source>
        <strain evidence="7">CGMCC 4.7430</strain>
    </source>
</reference>
<keyword evidence="3" id="KW-0472">Membrane</keyword>
<evidence type="ECO:0000256" key="3">
    <source>
        <dbReference type="ARBA" id="ARBA00023136"/>
    </source>
</evidence>
<evidence type="ECO:0000256" key="4">
    <source>
        <dbReference type="ARBA" id="ARBA00023139"/>
    </source>
</evidence>
<dbReference type="Gene3D" id="3.40.190.10">
    <property type="entry name" value="Periplasmic binding protein-like II"/>
    <property type="match status" value="1"/>
</dbReference>
<evidence type="ECO:0000256" key="2">
    <source>
        <dbReference type="ARBA" id="ARBA00022729"/>
    </source>
</evidence>
<accession>A0A918E9D9</accession>
<gene>
    <name evidence="7" type="ORF">GCM10012278_67380</name>
</gene>
<dbReference type="SUPFAM" id="SSF53850">
    <property type="entry name" value="Periplasmic binding protein-like II"/>
    <property type="match status" value="1"/>
</dbReference>
<keyword evidence="4" id="KW-0564">Palmitate</keyword>
<dbReference type="InterPro" id="IPR050490">
    <property type="entry name" value="Bact_solute-bd_prot1"/>
</dbReference>
<dbReference type="Pfam" id="PF01547">
    <property type="entry name" value="SBP_bac_1"/>
    <property type="match status" value="1"/>
</dbReference>
<keyword evidence="8" id="KW-1185">Reference proteome</keyword>
<evidence type="ECO:0000256" key="5">
    <source>
        <dbReference type="ARBA" id="ARBA00023288"/>
    </source>
</evidence>
<dbReference type="InterPro" id="IPR006059">
    <property type="entry name" value="SBP"/>
</dbReference>
<dbReference type="Proteomes" id="UP000660745">
    <property type="component" value="Unassembled WGS sequence"/>
</dbReference>
<comment type="caution">
    <text evidence="7">The sequence shown here is derived from an EMBL/GenBank/DDBJ whole genome shotgun (WGS) entry which is preliminary data.</text>
</comment>
<dbReference type="PROSITE" id="PS51257">
    <property type="entry name" value="PROKAR_LIPOPROTEIN"/>
    <property type="match status" value="1"/>
</dbReference>
<name>A0A918E9D9_9ACTN</name>